<dbReference type="OrthoDB" id="9808698at2"/>
<dbReference type="GO" id="GO:0003700">
    <property type="term" value="F:DNA-binding transcription factor activity"/>
    <property type="evidence" value="ECO:0007669"/>
    <property type="project" value="InterPro"/>
</dbReference>
<dbReference type="PRINTS" id="PR00035">
    <property type="entry name" value="HTHGNTR"/>
</dbReference>
<dbReference type="InterPro" id="IPR011663">
    <property type="entry name" value="UTRA"/>
</dbReference>
<dbReference type="EMBL" id="CP025583">
    <property type="protein sequence ID" value="AUM74446.1"/>
    <property type="molecule type" value="Genomic_DNA"/>
</dbReference>
<keyword evidence="6" id="KW-1185">Reference proteome</keyword>
<dbReference type="RefSeq" id="WP_101499792.1">
    <property type="nucleotide sequence ID" value="NZ_CP025583.1"/>
</dbReference>
<dbReference type="SMART" id="SM00866">
    <property type="entry name" value="UTRA"/>
    <property type="match status" value="1"/>
</dbReference>
<dbReference type="SMART" id="SM00345">
    <property type="entry name" value="HTH_GNTR"/>
    <property type="match status" value="1"/>
</dbReference>
<keyword evidence="1" id="KW-0805">Transcription regulation</keyword>
<keyword evidence="3" id="KW-0804">Transcription</keyword>
<dbReference type="Proteomes" id="UP000234882">
    <property type="component" value="Chromosome"/>
</dbReference>
<evidence type="ECO:0000256" key="3">
    <source>
        <dbReference type="ARBA" id="ARBA00023163"/>
    </source>
</evidence>
<dbReference type="InterPro" id="IPR028978">
    <property type="entry name" value="Chorismate_lyase_/UTRA_dom_sf"/>
</dbReference>
<dbReference type="SUPFAM" id="SSF46785">
    <property type="entry name" value="Winged helix' DNA-binding domain"/>
    <property type="match status" value="1"/>
</dbReference>
<evidence type="ECO:0000256" key="1">
    <source>
        <dbReference type="ARBA" id="ARBA00023015"/>
    </source>
</evidence>
<dbReference type="Pfam" id="PF00392">
    <property type="entry name" value="GntR"/>
    <property type="match status" value="1"/>
</dbReference>
<proteinExistence type="predicted"/>
<dbReference type="PANTHER" id="PTHR44846">
    <property type="entry name" value="MANNOSYL-D-GLYCERATE TRANSPORT/METABOLISM SYSTEM REPRESSOR MNGR-RELATED"/>
    <property type="match status" value="1"/>
</dbReference>
<dbReference type="AlphaFoldDB" id="A0A2K9MHG6"/>
<dbReference type="GO" id="GO:0003677">
    <property type="term" value="F:DNA binding"/>
    <property type="evidence" value="ECO:0007669"/>
    <property type="project" value="UniProtKB-KW"/>
</dbReference>
<dbReference type="InterPro" id="IPR036390">
    <property type="entry name" value="WH_DNA-bd_sf"/>
</dbReference>
<protein>
    <recommendedName>
        <fullName evidence="4">HTH gntR-type domain-containing protein</fullName>
    </recommendedName>
</protein>
<dbReference type="InterPro" id="IPR050679">
    <property type="entry name" value="Bact_HTH_transcr_reg"/>
</dbReference>
<evidence type="ECO:0000313" key="5">
    <source>
        <dbReference type="EMBL" id="AUM74446.1"/>
    </source>
</evidence>
<feature type="domain" description="HTH gntR-type" evidence="4">
    <location>
        <begin position="1"/>
        <end position="69"/>
    </location>
</feature>
<reference evidence="6" key="1">
    <citation type="submission" date="2017-12" db="EMBL/GenBank/DDBJ databases">
        <title>Genomic analysis of Paracoccus sp. CBA4604.</title>
        <authorList>
            <person name="Roh S.W."/>
            <person name="Kim J.Y."/>
            <person name="Kim J.S."/>
        </authorList>
    </citation>
    <scope>NUCLEOTIDE SEQUENCE [LARGE SCALE GENOMIC DNA]</scope>
    <source>
        <strain evidence="6">CBA4604</strain>
    </source>
</reference>
<gene>
    <name evidence="5" type="ORF">CYR75_09290</name>
</gene>
<sequence>MARHDEIRAEMMRRINAGEWPVNRDIPSEVELGVEFGVARGTIQRALSSLVAQGLIERRRRAGSRVVPRTAHASRLSIPLIREEIEDRGFAYGYRLLDRAVVGGPVPHLRLCCLHIADGQPFQLERRVISLTALPQAEAQPFDMSGPNEWLVREVPASRVTTRISAEAADPDSAAMLALPPGAPLLVVARQTFLADAPLTRVRLLHPAESYAVTTESF</sequence>
<dbReference type="Pfam" id="PF07702">
    <property type="entry name" value="UTRA"/>
    <property type="match status" value="1"/>
</dbReference>
<dbReference type="PROSITE" id="PS50949">
    <property type="entry name" value="HTH_GNTR"/>
    <property type="match status" value="1"/>
</dbReference>
<evidence type="ECO:0000256" key="2">
    <source>
        <dbReference type="ARBA" id="ARBA00023125"/>
    </source>
</evidence>
<dbReference type="PANTHER" id="PTHR44846:SF16">
    <property type="entry name" value="TRANSCRIPTIONAL REGULATOR PHNF-RELATED"/>
    <property type="match status" value="1"/>
</dbReference>
<dbReference type="CDD" id="cd07377">
    <property type="entry name" value="WHTH_GntR"/>
    <property type="match status" value="1"/>
</dbReference>
<accession>A0A2K9MHG6</accession>
<evidence type="ECO:0000259" key="4">
    <source>
        <dbReference type="PROSITE" id="PS50949"/>
    </source>
</evidence>
<dbReference type="InterPro" id="IPR036388">
    <property type="entry name" value="WH-like_DNA-bd_sf"/>
</dbReference>
<evidence type="ECO:0000313" key="6">
    <source>
        <dbReference type="Proteomes" id="UP000234882"/>
    </source>
</evidence>
<dbReference type="KEGG" id="paru:CYR75_09290"/>
<organism evidence="5 6">
    <name type="scientific">Paracoccus jeotgali</name>
    <dbReference type="NCBI Taxonomy" id="2065379"/>
    <lineage>
        <taxon>Bacteria</taxon>
        <taxon>Pseudomonadati</taxon>
        <taxon>Pseudomonadota</taxon>
        <taxon>Alphaproteobacteria</taxon>
        <taxon>Rhodobacterales</taxon>
        <taxon>Paracoccaceae</taxon>
        <taxon>Paracoccus</taxon>
    </lineage>
</organism>
<dbReference type="InterPro" id="IPR000524">
    <property type="entry name" value="Tscrpt_reg_HTH_GntR"/>
</dbReference>
<dbReference type="SUPFAM" id="SSF64288">
    <property type="entry name" value="Chorismate lyase-like"/>
    <property type="match status" value="1"/>
</dbReference>
<dbReference type="Gene3D" id="3.40.1410.10">
    <property type="entry name" value="Chorismate lyase-like"/>
    <property type="match status" value="1"/>
</dbReference>
<name>A0A2K9MHG6_9RHOB</name>
<dbReference type="Gene3D" id="1.10.10.10">
    <property type="entry name" value="Winged helix-like DNA-binding domain superfamily/Winged helix DNA-binding domain"/>
    <property type="match status" value="1"/>
</dbReference>
<keyword evidence="2" id="KW-0238">DNA-binding</keyword>